<keyword evidence="6" id="KW-0675">Receptor</keyword>
<dbReference type="EMBL" id="CAJNOJ010000127">
    <property type="protein sequence ID" value="CAF1164234.1"/>
    <property type="molecule type" value="Genomic_DNA"/>
</dbReference>
<dbReference type="AlphaFoldDB" id="A0A814UV17"/>
<feature type="transmembrane region" description="Helical" evidence="7">
    <location>
        <begin position="12"/>
        <end position="39"/>
    </location>
</feature>
<evidence type="ECO:0000313" key="11">
    <source>
        <dbReference type="Proteomes" id="UP000663828"/>
    </source>
</evidence>
<sequence length="217" mass="24919">MNRTQSAIDPSLIVWNISTIALTTLAIGLATLFLITILIDKKSKKIPIMVLVANSCLSSIVFGIDMLVCFLIALNNDLKEIRTEDSLCKFRAYVAYSACGVFDYSFFIQALYRYNTIIHPKRTNCQSLQNQLVIIVLTWILGFLFPSVFLFTTEIVYNVDNQICQIPLRVSISTIYLSFCIYLIPLLLITGMYLKLIRHVKHKRIRTIQTRKFIRAH</sequence>
<dbReference type="GO" id="GO:0005886">
    <property type="term" value="C:plasma membrane"/>
    <property type="evidence" value="ECO:0007669"/>
    <property type="project" value="UniProtKB-SubCell"/>
</dbReference>
<comment type="caution">
    <text evidence="10">The sequence shown here is derived from an EMBL/GenBank/DDBJ whole genome shotgun (WGS) entry which is preliminary data.</text>
</comment>
<dbReference type="Pfam" id="PF00001">
    <property type="entry name" value="7tm_1"/>
    <property type="match status" value="1"/>
</dbReference>
<dbReference type="GO" id="GO:0004930">
    <property type="term" value="F:G protein-coupled receptor activity"/>
    <property type="evidence" value="ECO:0007669"/>
    <property type="project" value="InterPro"/>
</dbReference>
<dbReference type="Gene3D" id="1.20.1070.10">
    <property type="entry name" value="Rhodopsin 7-helix transmembrane proteins"/>
    <property type="match status" value="1"/>
</dbReference>
<dbReference type="InterPro" id="IPR000276">
    <property type="entry name" value="GPCR_Rhodpsn"/>
</dbReference>
<dbReference type="PROSITE" id="PS50262">
    <property type="entry name" value="G_PROTEIN_RECEP_F1_2"/>
    <property type="match status" value="1"/>
</dbReference>
<evidence type="ECO:0000256" key="2">
    <source>
        <dbReference type="ARBA" id="ARBA00022475"/>
    </source>
</evidence>
<evidence type="ECO:0000256" key="5">
    <source>
        <dbReference type="ARBA" id="ARBA00023136"/>
    </source>
</evidence>
<evidence type="ECO:0000313" key="10">
    <source>
        <dbReference type="EMBL" id="CAF1177010.1"/>
    </source>
</evidence>
<dbReference type="Proteomes" id="UP000663852">
    <property type="component" value="Unassembled WGS sequence"/>
</dbReference>
<evidence type="ECO:0000256" key="4">
    <source>
        <dbReference type="ARBA" id="ARBA00022989"/>
    </source>
</evidence>
<dbReference type="EMBL" id="CAJNOR010001643">
    <property type="protein sequence ID" value="CAF1177010.1"/>
    <property type="molecule type" value="Genomic_DNA"/>
</dbReference>
<dbReference type="CDD" id="cd00637">
    <property type="entry name" value="7tm_classA_rhodopsin-like"/>
    <property type="match status" value="1"/>
</dbReference>
<protein>
    <recommendedName>
        <fullName evidence="8">G-protein coupled receptors family 1 profile domain-containing protein</fullName>
    </recommendedName>
</protein>
<dbReference type="OrthoDB" id="10517959at2759"/>
<reference evidence="10" key="1">
    <citation type="submission" date="2021-02" db="EMBL/GenBank/DDBJ databases">
        <authorList>
            <person name="Nowell W R."/>
        </authorList>
    </citation>
    <scope>NUCLEOTIDE SEQUENCE</scope>
</reference>
<feature type="transmembrane region" description="Helical" evidence="7">
    <location>
        <begin position="51"/>
        <end position="73"/>
    </location>
</feature>
<evidence type="ECO:0000256" key="6">
    <source>
        <dbReference type="ARBA" id="ARBA00023170"/>
    </source>
</evidence>
<keyword evidence="2" id="KW-1003">Cell membrane</keyword>
<dbReference type="PANTHER" id="PTHR24241">
    <property type="entry name" value="NEUROPEPTIDE RECEPTOR-RELATED G-PROTEIN COUPLED RECEPTOR"/>
    <property type="match status" value="1"/>
</dbReference>
<keyword evidence="3 7" id="KW-0812">Transmembrane</keyword>
<dbReference type="SUPFAM" id="SSF81321">
    <property type="entry name" value="Family A G protein-coupled receptor-like"/>
    <property type="match status" value="1"/>
</dbReference>
<dbReference type="Proteomes" id="UP000663828">
    <property type="component" value="Unassembled WGS sequence"/>
</dbReference>
<feature type="domain" description="G-protein coupled receptors family 1 profile" evidence="8">
    <location>
        <begin position="30"/>
        <end position="217"/>
    </location>
</feature>
<comment type="subcellular location">
    <subcellularLocation>
        <location evidence="1">Cell membrane</location>
        <topology evidence="1">Multi-pass membrane protein</topology>
    </subcellularLocation>
</comment>
<keyword evidence="4 7" id="KW-1133">Transmembrane helix</keyword>
<proteinExistence type="predicted"/>
<evidence type="ECO:0000256" key="1">
    <source>
        <dbReference type="ARBA" id="ARBA00004651"/>
    </source>
</evidence>
<evidence type="ECO:0000256" key="7">
    <source>
        <dbReference type="SAM" id="Phobius"/>
    </source>
</evidence>
<organism evidence="10 11">
    <name type="scientific">Adineta ricciae</name>
    <name type="common">Rotifer</name>
    <dbReference type="NCBI Taxonomy" id="249248"/>
    <lineage>
        <taxon>Eukaryota</taxon>
        <taxon>Metazoa</taxon>
        <taxon>Spiralia</taxon>
        <taxon>Gnathifera</taxon>
        <taxon>Rotifera</taxon>
        <taxon>Eurotatoria</taxon>
        <taxon>Bdelloidea</taxon>
        <taxon>Adinetida</taxon>
        <taxon>Adinetidae</taxon>
        <taxon>Adineta</taxon>
    </lineage>
</organism>
<feature type="transmembrane region" description="Helical" evidence="7">
    <location>
        <begin position="172"/>
        <end position="194"/>
    </location>
</feature>
<keyword evidence="11" id="KW-1185">Reference proteome</keyword>
<evidence type="ECO:0000259" key="8">
    <source>
        <dbReference type="PROSITE" id="PS50262"/>
    </source>
</evidence>
<gene>
    <name evidence="9" type="ORF">EDS130_LOCUS23315</name>
    <name evidence="10" type="ORF">XAT740_LOCUS22359</name>
</gene>
<accession>A0A814UV17</accession>
<dbReference type="InterPro" id="IPR017452">
    <property type="entry name" value="GPCR_Rhodpsn_7TM"/>
</dbReference>
<evidence type="ECO:0000313" key="9">
    <source>
        <dbReference type="EMBL" id="CAF1164234.1"/>
    </source>
</evidence>
<feature type="transmembrane region" description="Helical" evidence="7">
    <location>
        <begin position="132"/>
        <end position="152"/>
    </location>
</feature>
<name>A0A814UV17_ADIRI</name>
<keyword evidence="5 7" id="KW-0472">Membrane</keyword>
<evidence type="ECO:0000256" key="3">
    <source>
        <dbReference type="ARBA" id="ARBA00022692"/>
    </source>
</evidence>
<feature type="transmembrane region" description="Helical" evidence="7">
    <location>
        <begin position="93"/>
        <end position="112"/>
    </location>
</feature>